<evidence type="ECO:0000313" key="2">
    <source>
        <dbReference type="Proteomes" id="UP000050471"/>
    </source>
</evidence>
<keyword evidence="2" id="KW-1185">Reference proteome</keyword>
<sequence>MKIDYVKGGNVISITAARTGMKFPAVAQAEGYWEGLRGNRLVPARSELDPRGLSNILEHAFILEKIAPGMAKIRLSGQGLNDILGMEMRGMPISSLFLPEARAEIQEALGRLFDGPATLHASLTSKGSFTRKALDAQLFMAPMLDDQGRVTRALGALQIKGGVDRAPRRFTFQDLSVRDIIVDDPSGITESLRPVFRHTEDAYNFPTAEGDLGFASRKNAAKGNADKDTGNTEDQAGTAKTIRRGHLWLVGEE</sequence>
<name>A0A0N8IBA3_9RHOB</name>
<comment type="caution">
    <text evidence="1">The sequence shown here is derived from an EMBL/GenBank/DDBJ whole genome shotgun (WGS) entry which is preliminary data.</text>
</comment>
<gene>
    <name evidence="1" type="ORF">AKJ29_10045</name>
</gene>
<dbReference type="OrthoDB" id="8478628at2"/>
<dbReference type="STRING" id="154981.AKJ29_10045"/>
<accession>A0A0N8IBA3</accession>
<protein>
    <recommendedName>
        <fullName evidence="3">PAS domain-containing protein</fullName>
    </recommendedName>
</protein>
<dbReference type="Proteomes" id="UP000050471">
    <property type="component" value="Unassembled WGS sequence"/>
</dbReference>
<organism evidence="1 2">
    <name type="scientific">Aliiroseovarius crassostreae</name>
    <dbReference type="NCBI Taxonomy" id="154981"/>
    <lineage>
        <taxon>Bacteria</taxon>
        <taxon>Pseudomonadati</taxon>
        <taxon>Pseudomonadota</taxon>
        <taxon>Alphaproteobacteria</taxon>
        <taxon>Rhodobacterales</taxon>
        <taxon>Paracoccaceae</taxon>
        <taxon>Aliiroseovarius</taxon>
    </lineage>
</organism>
<dbReference type="AlphaFoldDB" id="A0A0N8IBA3"/>
<evidence type="ECO:0000313" key="1">
    <source>
        <dbReference type="EMBL" id="KPN62547.1"/>
    </source>
</evidence>
<dbReference type="Pfam" id="PF07310">
    <property type="entry name" value="PAS_5"/>
    <property type="match status" value="1"/>
</dbReference>
<dbReference type="InterPro" id="IPR009922">
    <property type="entry name" value="DUF1457"/>
</dbReference>
<dbReference type="EMBL" id="LKBA01000019">
    <property type="protein sequence ID" value="KPN62547.1"/>
    <property type="molecule type" value="Genomic_DNA"/>
</dbReference>
<reference evidence="1 2" key="1">
    <citation type="submission" date="2015-09" db="EMBL/GenBank/DDBJ databases">
        <title>Draft genome sequence of Aliiroseovarius crassostreae CV919-312TSm, the causative agent of Roseovarius Oyster Disease (formerly Juvenile Oyster Disease).</title>
        <authorList>
            <person name="Kessner L."/>
            <person name="Spinard E."/>
            <person name="Nelson D."/>
        </authorList>
    </citation>
    <scope>NUCLEOTIDE SEQUENCE [LARGE SCALE GENOMIC DNA]</scope>
    <source>
        <strain evidence="1 2">CV919-312</strain>
    </source>
</reference>
<evidence type="ECO:0008006" key="3">
    <source>
        <dbReference type="Google" id="ProtNLM"/>
    </source>
</evidence>
<proteinExistence type="predicted"/>
<dbReference type="RefSeq" id="WP_055192354.1">
    <property type="nucleotide sequence ID" value="NZ_FPBS01000049.1"/>
</dbReference>